<protein>
    <submittedName>
        <fullName evidence="9">Branched-chain amino acid ABC transporter permease</fullName>
    </submittedName>
</protein>
<feature type="transmembrane region" description="Helical" evidence="8">
    <location>
        <begin position="83"/>
        <end position="104"/>
    </location>
</feature>
<comment type="caution">
    <text evidence="9">The sequence shown here is derived from an EMBL/GenBank/DDBJ whole genome shotgun (WGS) entry which is preliminary data.</text>
</comment>
<evidence type="ECO:0000256" key="1">
    <source>
        <dbReference type="ARBA" id="ARBA00004651"/>
    </source>
</evidence>
<dbReference type="Proteomes" id="UP001156691">
    <property type="component" value="Unassembled WGS sequence"/>
</dbReference>
<dbReference type="PANTHER" id="PTHR34979:SF1">
    <property type="entry name" value="INNER MEMBRANE PROTEIN YGAZ"/>
    <property type="match status" value="1"/>
</dbReference>
<evidence type="ECO:0000256" key="5">
    <source>
        <dbReference type="ARBA" id="ARBA00022692"/>
    </source>
</evidence>
<name>A0ABQ5W2F9_9HYPH</name>
<feature type="transmembrane region" description="Helical" evidence="8">
    <location>
        <begin position="223"/>
        <end position="241"/>
    </location>
</feature>
<comment type="similarity">
    <text evidence="2">Belongs to the AzlC family.</text>
</comment>
<accession>A0ABQ5W2F9</accession>
<evidence type="ECO:0000256" key="2">
    <source>
        <dbReference type="ARBA" id="ARBA00010735"/>
    </source>
</evidence>
<evidence type="ECO:0000256" key="3">
    <source>
        <dbReference type="ARBA" id="ARBA00022448"/>
    </source>
</evidence>
<evidence type="ECO:0000256" key="4">
    <source>
        <dbReference type="ARBA" id="ARBA00022475"/>
    </source>
</evidence>
<keyword evidence="6 8" id="KW-1133">Transmembrane helix</keyword>
<feature type="transmembrane region" description="Helical" evidence="8">
    <location>
        <begin position="200"/>
        <end position="217"/>
    </location>
</feature>
<keyword evidence="4" id="KW-1003">Cell membrane</keyword>
<proteinExistence type="inferred from homology"/>
<feature type="transmembrane region" description="Helical" evidence="8">
    <location>
        <begin position="50"/>
        <end position="71"/>
    </location>
</feature>
<keyword evidence="7 8" id="KW-0472">Membrane</keyword>
<dbReference type="RefSeq" id="WP_284339610.1">
    <property type="nucleotide sequence ID" value="NZ_BSNS01000007.1"/>
</dbReference>
<evidence type="ECO:0000256" key="6">
    <source>
        <dbReference type="ARBA" id="ARBA00022989"/>
    </source>
</evidence>
<evidence type="ECO:0000313" key="9">
    <source>
        <dbReference type="EMBL" id="GLQ54177.1"/>
    </source>
</evidence>
<evidence type="ECO:0000256" key="7">
    <source>
        <dbReference type="ARBA" id="ARBA00023136"/>
    </source>
</evidence>
<sequence length="247" mass="25761">MSSPASPVTTEKPSAYQDLARGARACLPVCISVAAYGLVWGVLAGQAGLSVLEVLLMSGLVFAGSSQFVALDLWTGNPAALPIGALVLAVAIVNLRYVLLTATLRPLFASRLRPSALAAIFVATDENWALTVAEMRRRPTGAAFLVGGGLMIYVSWLASTAIGRLLGAAIDDPAAFGLDFAFTATFLALLLGMWRGKGDLVPWLVGAGAALIAARLIEGNWYILVGGLIGSFAGAVFETRARRDRLA</sequence>
<dbReference type="InterPro" id="IPR011606">
    <property type="entry name" value="Brnchd-chn_aa_trnsp_permease"/>
</dbReference>
<feature type="transmembrane region" description="Helical" evidence="8">
    <location>
        <begin position="142"/>
        <end position="162"/>
    </location>
</feature>
<evidence type="ECO:0000256" key="8">
    <source>
        <dbReference type="SAM" id="Phobius"/>
    </source>
</evidence>
<gene>
    <name evidence="9" type="ORF">GCM10010862_14360</name>
</gene>
<dbReference type="EMBL" id="BSNS01000007">
    <property type="protein sequence ID" value="GLQ54177.1"/>
    <property type="molecule type" value="Genomic_DNA"/>
</dbReference>
<reference evidence="10" key="1">
    <citation type="journal article" date="2019" name="Int. J. Syst. Evol. Microbiol.">
        <title>The Global Catalogue of Microorganisms (GCM) 10K type strain sequencing project: providing services to taxonomists for standard genome sequencing and annotation.</title>
        <authorList>
            <consortium name="The Broad Institute Genomics Platform"/>
            <consortium name="The Broad Institute Genome Sequencing Center for Infectious Disease"/>
            <person name="Wu L."/>
            <person name="Ma J."/>
        </authorList>
    </citation>
    <scope>NUCLEOTIDE SEQUENCE [LARGE SCALE GENOMIC DNA]</scope>
    <source>
        <strain evidence="10">NBRC 112416</strain>
    </source>
</reference>
<dbReference type="PANTHER" id="PTHR34979">
    <property type="entry name" value="INNER MEMBRANE PROTEIN YGAZ"/>
    <property type="match status" value="1"/>
</dbReference>
<keyword evidence="5 8" id="KW-0812">Transmembrane</keyword>
<evidence type="ECO:0000313" key="10">
    <source>
        <dbReference type="Proteomes" id="UP001156691"/>
    </source>
</evidence>
<keyword evidence="10" id="KW-1185">Reference proteome</keyword>
<feature type="transmembrane region" description="Helical" evidence="8">
    <location>
        <begin position="22"/>
        <end position="43"/>
    </location>
</feature>
<comment type="subcellular location">
    <subcellularLocation>
        <location evidence="1">Cell membrane</location>
        <topology evidence="1">Multi-pass membrane protein</topology>
    </subcellularLocation>
</comment>
<feature type="transmembrane region" description="Helical" evidence="8">
    <location>
        <begin position="174"/>
        <end position="193"/>
    </location>
</feature>
<organism evidence="9 10">
    <name type="scientific">Devosia nitrariae</name>
    <dbReference type="NCBI Taxonomy" id="2071872"/>
    <lineage>
        <taxon>Bacteria</taxon>
        <taxon>Pseudomonadati</taxon>
        <taxon>Pseudomonadota</taxon>
        <taxon>Alphaproteobacteria</taxon>
        <taxon>Hyphomicrobiales</taxon>
        <taxon>Devosiaceae</taxon>
        <taxon>Devosia</taxon>
    </lineage>
</organism>
<dbReference type="Pfam" id="PF03591">
    <property type="entry name" value="AzlC"/>
    <property type="match status" value="1"/>
</dbReference>
<keyword evidence="3" id="KW-0813">Transport</keyword>